<reference evidence="14 15" key="1">
    <citation type="submission" date="2018-03" db="EMBL/GenBank/DDBJ databases">
        <title>The ancient ancestry and fast evolution of plastids.</title>
        <authorList>
            <person name="Moore K.R."/>
            <person name="Magnabosco C."/>
            <person name="Momper L."/>
            <person name="Gold D.A."/>
            <person name="Bosak T."/>
            <person name="Fournier G.P."/>
        </authorList>
    </citation>
    <scope>NUCLEOTIDE SEQUENCE [LARGE SCALE GENOMIC DNA]</scope>
    <source>
        <strain evidence="14 15">CCALA 016</strain>
    </source>
</reference>
<comment type="subcellular location">
    <subcellularLocation>
        <location evidence="12">Cellular thylakoid membrane</location>
        <topology evidence="12">Single-pass membrane protein</topology>
    </subcellularLocation>
    <subcellularLocation>
        <location evidence="11">Endomembrane system</location>
        <topology evidence="11">Single-pass membrane protein</topology>
    </subcellularLocation>
</comment>
<proteinExistence type="inferred from homology"/>
<evidence type="ECO:0000313" key="14">
    <source>
        <dbReference type="EMBL" id="PSF37474.1"/>
    </source>
</evidence>
<dbReference type="RefSeq" id="WP_106456715.1">
    <property type="nucleotide sequence ID" value="NZ_PXOH01000008.1"/>
</dbReference>
<comment type="function">
    <text evidence="10 12">F(1)F(0) ATP synthase produces ATP from ADP in the presence of a proton or sodium gradient. F-type ATPases consist of two structural domains, F(1) containing the extramembraneous catalytic core and F(0) containing the membrane proton channel, linked together by a central stalk and a peripheral stalk. During catalysis, ATP synthesis in the catalytic domain of F(1) is coupled via a rotary mechanism of the central stalk subunits to proton translocation.</text>
</comment>
<evidence type="ECO:0000256" key="13">
    <source>
        <dbReference type="RuleBase" id="RU003848"/>
    </source>
</evidence>
<name>A0A2T1LYP0_9CHRO</name>
<dbReference type="OrthoDB" id="461217at2"/>
<organism evidence="14 15">
    <name type="scientific">Aphanothece hegewaldii CCALA 016</name>
    <dbReference type="NCBI Taxonomy" id="2107694"/>
    <lineage>
        <taxon>Bacteria</taxon>
        <taxon>Bacillati</taxon>
        <taxon>Cyanobacteriota</taxon>
        <taxon>Cyanophyceae</taxon>
        <taxon>Oscillatoriophycideae</taxon>
        <taxon>Chroococcales</taxon>
        <taxon>Aphanothecaceae</taxon>
        <taxon>Aphanothece</taxon>
    </lineage>
</organism>
<evidence type="ECO:0000256" key="12">
    <source>
        <dbReference type="HAMAP-Rule" id="MF_01398"/>
    </source>
</evidence>
<comment type="caution">
    <text evidence="14">The sequence shown here is derived from an EMBL/GenBank/DDBJ whole genome shotgun (WGS) entry which is preliminary data.</text>
</comment>
<evidence type="ECO:0000256" key="3">
    <source>
        <dbReference type="ARBA" id="ARBA00022692"/>
    </source>
</evidence>
<dbReference type="SUPFAM" id="SSF81573">
    <property type="entry name" value="F1F0 ATP synthase subunit B, membrane domain"/>
    <property type="match status" value="1"/>
</dbReference>
<keyword evidence="3 12" id="KW-0812">Transmembrane</keyword>
<keyword evidence="1 12" id="KW-0813">Transport</keyword>
<dbReference type="HAMAP" id="MF_01398">
    <property type="entry name" value="ATP_synth_b_bprime"/>
    <property type="match status" value="1"/>
</dbReference>
<keyword evidence="2 12" id="KW-0138">CF(0)</keyword>
<evidence type="ECO:0000256" key="7">
    <source>
        <dbReference type="ARBA" id="ARBA00023078"/>
    </source>
</evidence>
<reference evidence="14 15" key="2">
    <citation type="submission" date="2018-03" db="EMBL/GenBank/DDBJ databases">
        <authorList>
            <person name="Keele B.F."/>
        </authorList>
    </citation>
    <scope>NUCLEOTIDE SEQUENCE [LARGE SCALE GENOMIC DNA]</scope>
    <source>
        <strain evidence="14 15">CCALA 016</strain>
    </source>
</reference>
<dbReference type="Pfam" id="PF00430">
    <property type="entry name" value="ATP-synt_B"/>
    <property type="match status" value="1"/>
</dbReference>
<keyword evidence="8 12" id="KW-0472">Membrane</keyword>
<dbReference type="InterPro" id="IPR028987">
    <property type="entry name" value="ATP_synth_B-like_membr_sf"/>
</dbReference>
<evidence type="ECO:0000256" key="5">
    <source>
        <dbReference type="ARBA" id="ARBA00022989"/>
    </source>
</evidence>
<evidence type="ECO:0000256" key="11">
    <source>
        <dbReference type="ARBA" id="ARBA00037847"/>
    </source>
</evidence>
<keyword evidence="15" id="KW-1185">Reference proteome</keyword>
<evidence type="ECO:0000256" key="10">
    <source>
        <dbReference type="ARBA" id="ARBA00025198"/>
    </source>
</evidence>
<dbReference type="GO" id="GO:0046933">
    <property type="term" value="F:proton-transporting ATP synthase activity, rotational mechanism"/>
    <property type="evidence" value="ECO:0007669"/>
    <property type="project" value="UniProtKB-UniRule"/>
</dbReference>
<evidence type="ECO:0000256" key="6">
    <source>
        <dbReference type="ARBA" id="ARBA00023065"/>
    </source>
</evidence>
<keyword evidence="4 12" id="KW-0375">Hydrogen ion transport</keyword>
<evidence type="ECO:0000256" key="1">
    <source>
        <dbReference type="ARBA" id="ARBA00022448"/>
    </source>
</evidence>
<dbReference type="AlphaFoldDB" id="A0A2T1LYP0"/>
<evidence type="ECO:0000256" key="9">
    <source>
        <dbReference type="ARBA" id="ARBA00023310"/>
    </source>
</evidence>
<dbReference type="InterPro" id="IPR002146">
    <property type="entry name" value="ATP_synth_b/b'su_bac/chlpt"/>
</dbReference>
<keyword evidence="7 12" id="KW-0793">Thylakoid</keyword>
<dbReference type="NCBIfam" id="TIGR01144">
    <property type="entry name" value="ATP_synt_b"/>
    <property type="match status" value="1"/>
</dbReference>
<dbReference type="NCBIfam" id="NF005606">
    <property type="entry name" value="PRK07352.1"/>
    <property type="match status" value="1"/>
</dbReference>
<dbReference type="Proteomes" id="UP000239001">
    <property type="component" value="Unassembled WGS sequence"/>
</dbReference>
<dbReference type="InterPro" id="IPR005864">
    <property type="entry name" value="ATP_synth_F0_bsu_bac"/>
</dbReference>
<evidence type="ECO:0000256" key="8">
    <source>
        <dbReference type="ARBA" id="ARBA00023136"/>
    </source>
</evidence>
<sequence length="183" mass="20001">MIDAFLMVAGAVAAEAIEAEEHHGFGLNTDFLEANLINLAILVGLLFFYGRKVITNLLDDRRSKIAEILQEAEARNKAAAEALVVEQQKLADAKTQAEKIRAIALKRAESLKVEIAAKAEQDVQRLQESATKDLSLEQERAMADLKKRVAALALAQAESRLKGDLDEEAQQQLINRGLARLGG</sequence>
<gene>
    <name evidence="12 14" type="primary">atpF</name>
    <name evidence="14" type="ORF">C7H19_09910</name>
</gene>
<dbReference type="PANTHER" id="PTHR34264">
    <property type="entry name" value="ATP SYNTHASE SUBUNIT B, CHLOROPLASTIC"/>
    <property type="match status" value="1"/>
</dbReference>
<dbReference type="GO" id="GO:0045259">
    <property type="term" value="C:proton-transporting ATP synthase complex"/>
    <property type="evidence" value="ECO:0007669"/>
    <property type="project" value="UniProtKB-KW"/>
</dbReference>
<keyword evidence="9 12" id="KW-0066">ATP synthesis</keyword>
<dbReference type="GO" id="GO:0012505">
    <property type="term" value="C:endomembrane system"/>
    <property type="evidence" value="ECO:0007669"/>
    <property type="project" value="UniProtKB-SubCell"/>
</dbReference>
<evidence type="ECO:0000256" key="4">
    <source>
        <dbReference type="ARBA" id="ARBA00022781"/>
    </source>
</evidence>
<dbReference type="GO" id="GO:0031676">
    <property type="term" value="C:plasma membrane-derived thylakoid membrane"/>
    <property type="evidence" value="ECO:0007669"/>
    <property type="project" value="UniProtKB-SubCell"/>
</dbReference>
<comment type="function">
    <text evidence="12">Component of the F(0) channel, it forms part of the peripheral stalk, linking F(1) to F(0).</text>
</comment>
<comment type="subunit">
    <text evidence="12">F-type ATPases have 2 components, F(1) - the catalytic core - and F(0) - the membrane proton channel. F(1) has five subunits: alpha(3), beta(3), gamma(1), delta(1), epsilon(1). F(0) has four main subunits: a(1), b(1), b'(1) and c(10-14). The alpha and beta chains form an alternating ring which encloses part of the gamma chain. F(1) is attached to F(0) by a central stalk formed by the gamma and epsilon chains, while a peripheral stalk is formed by the delta, b and b' chains.</text>
</comment>
<accession>A0A2T1LYP0</accession>
<keyword evidence="6 12" id="KW-0406">Ion transport</keyword>
<dbReference type="EMBL" id="PXOH01000008">
    <property type="protein sequence ID" value="PSF37474.1"/>
    <property type="molecule type" value="Genomic_DNA"/>
</dbReference>
<protein>
    <recommendedName>
        <fullName evidence="12">ATP synthase subunit b</fullName>
    </recommendedName>
    <alternativeName>
        <fullName evidence="12">ATP synthase F(0) sector subunit b</fullName>
    </alternativeName>
    <alternativeName>
        <fullName evidence="12">ATPase subunit I</fullName>
    </alternativeName>
    <alternativeName>
        <fullName evidence="12">F-type ATPase subunit b</fullName>
        <shortName evidence="12">F-ATPase subunit b</shortName>
    </alternativeName>
</protein>
<evidence type="ECO:0000256" key="2">
    <source>
        <dbReference type="ARBA" id="ARBA00022547"/>
    </source>
</evidence>
<dbReference type="CDD" id="cd06503">
    <property type="entry name" value="ATP-synt_Fo_b"/>
    <property type="match status" value="1"/>
</dbReference>
<comment type="similarity">
    <text evidence="12 13">Belongs to the ATPase B chain family.</text>
</comment>
<dbReference type="PANTHER" id="PTHR34264:SF3">
    <property type="entry name" value="ATP SYNTHASE SUBUNIT B, CHLOROPLASTIC"/>
    <property type="match status" value="1"/>
</dbReference>
<keyword evidence="5 12" id="KW-1133">Transmembrane helix</keyword>
<evidence type="ECO:0000313" key="15">
    <source>
        <dbReference type="Proteomes" id="UP000239001"/>
    </source>
</evidence>